<dbReference type="RefSeq" id="WP_022939178.1">
    <property type="nucleotide sequence ID" value="NZ_BAABZA010000001.1"/>
</dbReference>
<sequence length="210" mass="23454">MKGLILKDLITLKSYGKSLLLIFALFLFLGLSSGSPLSGAMMVMPISIMAAYVTFSYDKLSNWDCYACTMPMKRSEIVIARYFVTIILSLLFFAASLLSYLFTAVIMQNFSEVYLLIPSYSVLFGLIMILISLILVLNYKFGPDKARIALILIFILPSIFTALITQSNVPMPVISESTIMLFCTIMPILGIAALLLSYLMAAKIYQHKEF</sequence>
<dbReference type="InterPro" id="IPR025699">
    <property type="entry name" value="ABC2_memb-like"/>
</dbReference>
<dbReference type="GeneID" id="94440651"/>
<reference evidence="2" key="2">
    <citation type="submission" date="2022-03" db="EMBL/GenBank/DDBJ databases">
        <title>First case of bacteraemia caused by Dielma fastidiosa in a patient hospitalised with diverticulitis.</title>
        <authorList>
            <person name="Forman-Ankjaer B."/>
            <person name="Hvid-Jensen F."/>
            <person name="Kobel C.M."/>
            <person name="Greve T."/>
        </authorList>
    </citation>
    <scope>NUCLEOTIDE SEQUENCE</scope>
    <source>
        <strain evidence="2">AUH_DF_2021</strain>
    </source>
</reference>
<comment type="caution">
    <text evidence="3">The sequence shown here is derived from an EMBL/GenBank/DDBJ whole genome shotgun (WGS) entry which is preliminary data.</text>
</comment>
<reference evidence="3 4" key="1">
    <citation type="submission" date="2018-05" db="EMBL/GenBank/DDBJ databases">
        <title>Genomic Encyclopedia of Type Strains, Phase IV (KMG-IV): sequencing the most valuable type-strain genomes for metagenomic binning, comparative biology and taxonomic classification.</title>
        <authorList>
            <person name="Goeker M."/>
        </authorList>
    </citation>
    <scope>NUCLEOTIDE SEQUENCE [LARGE SCALE GENOMIC DNA]</scope>
    <source>
        <strain evidence="3 4">JC118</strain>
    </source>
</reference>
<feature type="transmembrane region" description="Helical" evidence="1">
    <location>
        <begin position="78"/>
        <end position="102"/>
    </location>
</feature>
<dbReference type="EMBL" id="QJKH01000007">
    <property type="protein sequence ID" value="PXX78617.1"/>
    <property type="molecule type" value="Genomic_DNA"/>
</dbReference>
<keyword evidence="1" id="KW-1133">Transmembrane helix</keyword>
<evidence type="ECO:0000313" key="3">
    <source>
        <dbReference type="EMBL" id="PXX78617.1"/>
    </source>
</evidence>
<organism evidence="3 4">
    <name type="scientific">Dielma fastidiosa</name>
    <dbReference type="NCBI Taxonomy" id="1034346"/>
    <lineage>
        <taxon>Bacteria</taxon>
        <taxon>Bacillati</taxon>
        <taxon>Bacillota</taxon>
        <taxon>Erysipelotrichia</taxon>
        <taxon>Erysipelotrichales</taxon>
        <taxon>Erysipelotrichaceae</taxon>
        <taxon>Dielma</taxon>
    </lineage>
</organism>
<name>A0A318LAB0_9FIRM</name>
<dbReference type="STRING" id="1034346.GCA_000313565_02895"/>
<feature type="transmembrane region" description="Helical" evidence="1">
    <location>
        <begin position="114"/>
        <end position="136"/>
    </location>
</feature>
<keyword evidence="1" id="KW-0812">Transmembrane</keyword>
<accession>A0A318LAB0</accession>
<dbReference type="Pfam" id="PF13346">
    <property type="entry name" value="ABC2_membrane_5"/>
    <property type="match status" value="1"/>
</dbReference>
<proteinExistence type="predicted"/>
<dbReference type="PANTHER" id="PTHR41309">
    <property type="entry name" value="MEMBRANE PROTEIN-RELATED"/>
    <property type="match status" value="1"/>
</dbReference>
<dbReference type="AlphaFoldDB" id="A0A318LAB0"/>
<gene>
    <name evidence="3" type="ORF">DES51_107158</name>
    <name evidence="2" type="ORF">MQE39_14625</name>
</gene>
<dbReference type="PANTHER" id="PTHR41309:SF2">
    <property type="entry name" value="MEMBRANE PROTEIN"/>
    <property type="match status" value="1"/>
</dbReference>
<keyword evidence="1" id="KW-0472">Membrane</keyword>
<feature type="transmembrane region" description="Helical" evidence="1">
    <location>
        <begin position="37"/>
        <end position="57"/>
    </location>
</feature>
<dbReference type="Proteomes" id="UP001276902">
    <property type="component" value="Unassembled WGS sequence"/>
</dbReference>
<feature type="transmembrane region" description="Helical" evidence="1">
    <location>
        <begin position="12"/>
        <end position="31"/>
    </location>
</feature>
<dbReference type="Proteomes" id="UP000247612">
    <property type="component" value="Unassembled WGS sequence"/>
</dbReference>
<feature type="transmembrane region" description="Helical" evidence="1">
    <location>
        <begin position="179"/>
        <end position="201"/>
    </location>
</feature>
<dbReference type="OrthoDB" id="1655186at2"/>
<evidence type="ECO:0000256" key="1">
    <source>
        <dbReference type="SAM" id="Phobius"/>
    </source>
</evidence>
<dbReference type="EMBL" id="JALDAW010000022">
    <property type="protein sequence ID" value="MDY5169352.1"/>
    <property type="molecule type" value="Genomic_DNA"/>
</dbReference>
<feature type="transmembrane region" description="Helical" evidence="1">
    <location>
        <begin position="148"/>
        <end position="167"/>
    </location>
</feature>
<keyword evidence="4" id="KW-1185">Reference proteome</keyword>
<protein>
    <submittedName>
        <fullName evidence="3">ABC-2 family transporter</fullName>
    </submittedName>
    <submittedName>
        <fullName evidence="2">ABC-2 transporter permease</fullName>
    </submittedName>
</protein>
<evidence type="ECO:0000313" key="2">
    <source>
        <dbReference type="EMBL" id="MDY5169352.1"/>
    </source>
</evidence>
<evidence type="ECO:0000313" key="4">
    <source>
        <dbReference type="Proteomes" id="UP000247612"/>
    </source>
</evidence>